<reference evidence="1" key="1">
    <citation type="journal article" date="2012" name="Nat. Genet.">
        <title>Whole-genome sequence of Schistosoma haematobium.</title>
        <authorList>
            <person name="Young N.D."/>
            <person name="Jex A.R."/>
            <person name="Li B."/>
            <person name="Liu S."/>
            <person name="Yang L."/>
            <person name="Xiong Z."/>
            <person name="Li Y."/>
            <person name="Cantacessi C."/>
            <person name="Hall R.S."/>
            <person name="Xu X."/>
            <person name="Chen F."/>
            <person name="Wu X."/>
            <person name="Zerlotini A."/>
            <person name="Oliveira G."/>
            <person name="Hofmann A."/>
            <person name="Zhang G."/>
            <person name="Fang X."/>
            <person name="Kang Y."/>
            <person name="Campbell B.E."/>
            <person name="Loukas A."/>
            <person name="Ranganathan S."/>
            <person name="Rollinson D."/>
            <person name="Rinaldi G."/>
            <person name="Brindley P.J."/>
            <person name="Yang H."/>
            <person name="Wang J."/>
            <person name="Wang J."/>
            <person name="Gasser R.B."/>
        </authorList>
    </citation>
    <scope>NUCLEOTIDE SEQUENCE [LARGE SCALE GENOMIC DNA]</scope>
</reference>
<accession>A0A095C386</accession>
<dbReference type="AlphaFoldDB" id="A0A095C386"/>
<proteinExistence type="predicted"/>
<dbReference type="Gene3D" id="3.30.1050.10">
    <property type="entry name" value="SCP2 sterol-binding domain"/>
    <property type="match status" value="1"/>
</dbReference>
<organism evidence="1">
    <name type="scientific">Schistosoma haematobium</name>
    <name type="common">Blood fluke</name>
    <dbReference type="NCBI Taxonomy" id="6185"/>
    <lineage>
        <taxon>Eukaryota</taxon>
        <taxon>Metazoa</taxon>
        <taxon>Spiralia</taxon>
        <taxon>Lophotrochozoa</taxon>
        <taxon>Platyhelminthes</taxon>
        <taxon>Trematoda</taxon>
        <taxon>Digenea</taxon>
        <taxon>Strigeidida</taxon>
        <taxon>Schistosomatoidea</taxon>
        <taxon>Schistosomatidae</taxon>
        <taxon>Schistosoma</taxon>
    </lineage>
</organism>
<name>A0A095C386_SCHHA</name>
<gene>
    <name evidence="1" type="ORF">MS3_04459</name>
</gene>
<sequence>MAELWILIEQNCRCWVFLLPICDRYHLITLDDQLVKIKPVSGTLNSRCGPYGIHVKEVTIDGLVLLRPPPSHNSKSNIELVTKHLHQLSCVLLNSRGDKPLIKPPTSQSNVEQQIINLSNGSEQTNSTSMSCDTTDIISDPEITTTTITNESSSVETTPLINKVQKQYSFKSLNTLSQLRISHNYPALSKAITRAQGLLNSNIACQALDCASLQLVISMENKFVKDHLPLLNSVENRNFILLYLDAGTGTVGSGCLPVDKQPANVTLFIHIDDLTDVVEGRLDVINAIKSDKAFMTGSLSVLSKMRHLLYLPPV</sequence>
<evidence type="ECO:0000313" key="1">
    <source>
        <dbReference type="EMBL" id="KGB36178.1"/>
    </source>
</evidence>
<protein>
    <submittedName>
        <fullName evidence="1">Uncharacterized protein</fullName>
    </submittedName>
</protein>
<dbReference type="EMBL" id="KL250750">
    <property type="protein sequence ID" value="KGB36178.1"/>
    <property type="molecule type" value="Genomic_DNA"/>
</dbReference>
<dbReference type="InterPro" id="IPR036527">
    <property type="entry name" value="SCP2_sterol-bd_dom_sf"/>
</dbReference>
<dbReference type="SUPFAM" id="SSF55718">
    <property type="entry name" value="SCP-like"/>
    <property type="match status" value="1"/>
</dbReference>